<accession>A0A5C4N3C6</accession>
<dbReference type="InterPro" id="IPR010323">
    <property type="entry name" value="DUF924"/>
</dbReference>
<dbReference type="Gene3D" id="1.20.58.320">
    <property type="entry name" value="TPR-like"/>
    <property type="match status" value="1"/>
</dbReference>
<dbReference type="RefSeq" id="WP_139076111.1">
    <property type="nucleotide sequence ID" value="NZ_VDFU01000006.1"/>
</dbReference>
<dbReference type="Pfam" id="PF06041">
    <property type="entry name" value="DUF924"/>
    <property type="match status" value="1"/>
</dbReference>
<dbReference type="SUPFAM" id="SSF48452">
    <property type="entry name" value="TPR-like"/>
    <property type="match status" value="1"/>
</dbReference>
<evidence type="ECO:0000313" key="2">
    <source>
        <dbReference type="Proteomes" id="UP000305887"/>
    </source>
</evidence>
<gene>
    <name evidence="1" type="ORF">FHG66_07405</name>
</gene>
<protein>
    <submittedName>
        <fullName evidence="1">DUF924 domain-containing protein</fullName>
    </submittedName>
</protein>
<reference evidence="1 2" key="1">
    <citation type="submission" date="2019-06" db="EMBL/GenBank/DDBJ databases">
        <title>YIM 131921 draft genome.</title>
        <authorList>
            <person name="Jiang L."/>
        </authorList>
    </citation>
    <scope>NUCLEOTIDE SEQUENCE [LARGE SCALE GENOMIC DNA]</scope>
    <source>
        <strain evidence="1 2">YIM 131921</strain>
    </source>
</reference>
<name>A0A5C4N3C6_9RHOB</name>
<keyword evidence="2" id="KW-1185">Reference proteome</keyword>
<dbReference type="AlphaFoldDB" id="A0A5C4N3C6"/>
<dbReference type="Proteomes" id="UP000305887">
    <property type="component" value="Unassembled WGS sequence"/>
</dbReference>
<dbReference type="InterPro" id="IPR011990">
    <property type="entry name" value="TPR-like_helical_dom_sf"/>
</dbReference>
<comment type="caution">
    <text evidence="1">The sequence shown here is derived from an EMBL/GenBank/DDBJ whole genome shotgun (WGS) entry which is preliminary data.</text>
</comment>
<dbReference type="OrthoDB" id="7593450at2"/>
<proteinExistence type="predicted"/>
<dbReference type="Gene3D" id="1.25.40.10">
    <property type="entry name" value="Tetratricopeptide repeat domain"/>
    <property type="match status" value="1"/>
</dbReference>
<evidence type="ECO:0000313" key="1">
    <source>
        <dbReference type="EMBL" id="TNC50790.1"/>
    </source>
</evidence>
<sequence length="194" mass="22167">MSLPGAKDVLDFWVGQVGEKNWYVASDELDQSVRDRFLPLWEAAMEGRLGLWLVNPQEALAYVIIVDQFPRNMFRGDARAFASDPLARAATKTAIAREWDLKVPTPERQFFYLPLEHSENLVDQDRAVRLFKARMPDDGEALLHARAHREQIRRFGRFPTRNGVLRRASTPDEQAFLAEGGYPALVNRMRAVTA</sequence>
<dbReference type="EMBL" id="VDFU01000006">
    <property type="protein sequence ID" value="TNC50790.1"/>
    <property type="molecule type" value="Genomic_DNA"/>
</dbReference>
<organism evidence="1 2">
    <name type="scientific">Rubellimicrobium rubrum</name>
    <dbReference type="NCBI Taxonomy" id="2585369"/>
    <lineage>
        <taxon>Bacteria</taxon>
        <taxon>Pseudomonadati</taxon>
        <taxon>Pseudomonadota</taxon>
        <taxon>Alphaproteobacteria</taxon>
        <taxon>Rhodobacterales</taxon>
        <taxon>Roseobacteraceae</taxon>
        <taxon>Rubellimicrobium</taxon>
    </lineage>
</organism>